<reference evidence="2" key="1">
    <citation type="submission" date="2023-05" db="EMBL/GenBank/DDBJ databases">
        <title>Mariniplasma microaerophilum sp. nov., a novel anaerobic mollicute isolated from terrestrial mud volcano, Taman Peninsula, Russia.</title>
        <authorList>
            <person name="Khomyakova M.A."/>
            <person name="Merkel A.Y."/>
            <person name="Slobodkin A.I."/>
        </authorList>
    </citation>
    <scope>NUCLEOTIDE SEQUENCE</scope>
    <source>
        <strain evidence="2">M4Ah</strain>
    </source>
</reference>
<organism evidence="2 3">
    <name type="scientific">Peloplasma aerotolerans</name>
    <dbReference type="NCBI Taxonomy" id="3044389"/>
    <lineage>
        <taxon>Bacteria</taxon>
        <taxon>Bacillati</taxon>
        <taxon>Mycoplasmatota</taxon>
        <taxon>Mollicutes</taxon>
        <taxon>Acholeplasmatales</taxon>
        <taxon>Acholeplasmataceae</taxon>
        <taxon>Peloplasma</taxon>
    </lineage>
</organism>
<dbReference type="Proteomes" id="UP001431532">
    <property type="component" value="Unassembled WGS sequence"/>
</dbReference>
<keyword evidence="1" id="KW-0812">Transmembrane</keyword>
<feature type="transmembrane region" description="Helical" evidence="1">
    <location>
        <begin position="42"/>
        <end position="69"/>
    </location>
</feature>
<evidence type="ECO:0000313" key="2">
    <source>
        <dbReference type="EMBL" id="MDI6452870.1"/>
    </source>
</evidence>
<gene>
    <name evidence="2" type="ORF">QJ521_04780</name>
</gene>
<dbReference type="AlphaFoldDB" id="A0AAW6U7X0"/>
<keyword evidence="1" id="KW-0472">Membrane</keyword>
<name>A0AAW6U7X0_9MOLU</name>
<evidence type="ECO:0000313" key="3">
    <source>
        <dbReference type="Proteomes" id="UP001431532"/>
    </source>
</evidence>
<keyword evidence="1" id="KW-1133">Transmembrane helix</keyword>
<evidence type="ECO:0008006" key="4">
    <source>
        <dbReference type="Google" id="ProtNLM"/>
    </source>
</evidence>
<dbReference type="EMBL" id="JASCXW010000012">
    <property type="protein sequence ID" value="MDI6452870.1"/>
    <property type="molecule type" value="Genomic_DNA"/>
</dbReference>
<accession>A0AAW6U7X0</accession>
<protein>
    <recommendedName>
        <fullName evidence="4">DUF3169 family protein</fullName>
    </recommendedName>
</protein>
<comment type="caution">
    <text evidence="2">The sequence shown here is derived from an EMBL/GenBank/DDBJ whole genome shotgun (WGS) entry which is preliminary data.</text>
</comment>
<feature type="transmembrane region" description="Helical" evidence="1">
    <location>
        <begin position="113"/>
        <end position="131"/>
    </location>
</feature>
<keyword evidence="3" id="KW-1185">Reference proteome</keyword>
<feature type="transmembrane region" description="Helical" evidence="1">
    <location>
        <begin position="137"/>
        <end position="161"/>
    </location>
</feature>
<sequence length="168" mass="19222">MSYQEKRTMLTIFTSLTLFTIYATFAITTYRNQINITNDLSYWTRLILIFIGIGIVAAILLQILFHIGYSILVAIKEKAANPDIDDKDIERMIKSQMVTDEMDKLVELKSMRIGFISAGIGFMFALIAILLNYSPVIMINIIFISFHLGSIFEGVTQLYYYKRGIKHG</sequence>
<evidence type="ECO:0000256" key="1">
    <source>
        <dbReference type="SAM" id="Phobius"/>
    </source>
</evidence>
<proteinExistence type="predicted"/>
<dbReference type="RefSeq" id="WP_282839294.1">
    <property type="nucleotide sequence ID" value="NZ_JASCXW010000012.1"/>
</dbReference>